<reference evidence="2" key="3">
    <citation type="submission" date="2025-09" db="UniProtKB">
        <authorList>
            <consortium name="Ensembl"/>
        </authorList>
    </citation>
    <scope>IDENTIFICATION</scope>
</reference>
<name>A0A4W5JW31_9TELE</name>
<keyword evidence="3" id="KW-1185">Reference proteome</keyword>
<dbReference type="InterPro" id="IPR026638">
    <property type="entry name" value="NCOA6"/>
</dbReference>
<dbReference type="GO" id="GO:0003713">
    <property type="term" value="F:transcription coactivator activity"/>
    <property type="evidence" value="ECO:0007669"/>
    <property type="project" value="InterPro"/>
</dbReference>
<feature type="region of interest" description="Disordered" evidence="1">
    <location>
        <begin position="299"/>
        <end position="397"/>
    </location>
</feature>
<reference evidence="2" key="2">
    <citation type="submission" date="2025-08" db="UniProtKB">
        <authorList>
            <consortium name="Ensembl"/>
        </authorList>
    </citation>
    <scope>IDENTIFICATION</scope>
</reference>
<feature type="compositionally biased region" description="Polar residues" evidence="1">
    <location>
        <begin position="314"/>
        <end position="346"/>
    </location>
</feature>
<dbReference type="Ensembl" id="ENSHHUT00000004096.1">
    <property type="protein sequence ID" value="ENSHHUP00000003966.1"/>
    <property type="gene ID" value="ENSHHUG00000002481.1"/>
</dbReference>
<organism evidence="2 3">
    <name type="scientific">Hucho hucho</name>
    <name type="common">huchen</name>
    <dbReference type="NCBI Taxonomy" id="62062"/>
    <lineage>
        <taxon>Eukaryota</taxon>
        <taxon>Metazoa</taxon>
        <taxon>Chordata</taxon>
        <taxon>Craniata</taxon>
        <taxon>Vertebrata</taxon>
        <taxon>Euteleostomi</taxon>
        <taxon>Actinopterygii</taxon>
        <taxon>Neopterygii</taxon>
        <taxon>Teleostei</taxon>
        <taxon>Protacanthopterygii</taxon>
        <taxon>Salmoniformes</taxon>
        <taxon>Salmonidae</taxon>
        <taxon>Salmoninae</taxon>
        <taxon>Hucho</taxon>
    </lineage>
</organism>
<feature type="compositionally biased region" description="Polar residues" evidence="1">
    <location>
        <begin position="195"/>
        <end position="213"/>
    </location>
</feature>
<evidence type="ECO:0008006" key="4">
    <source>
        <dbReference type="Google" id="ProtNLM"/>
    </source>
</evidence>
<evidence type="ECO:0000313" key="2">
    <source>
        <dbReference type="Ensembl" id="ENSHHUP00000003966.1"/>
    </source>
</evidence>
<dbReference type="Proteomes" id="UP000314982">
    <property type="component" value="Unassembled WGS sequence"/>
</dbReference>
<feature type="compositionally biased region" description="Low complexity" evidence="1">
    <location>
        <begin position="49"/>
        <end position="64"/>
    </location>
</feature>
<reference evidence="3" key="1">
    <citation type="submission" date="2018-06" db="EMBL/GenBank/DDBJ databases">
        <title>Genome assembly of Danube salmon.</title>
        <authorList>
            <person name="Macqueen D.J."/>
            <person name="Gundappa M.K."/>
        </authorList>
    </citation>
    <scope>NUCLEOTIDE SEQUENCE [LARGE SCALE GENOMIC DNA]</scope>
</reference>
<proteinExistence type="predicted"/>
<dbReference type="GO" id="GO:0035097">
    <property type="term" value="C:histone methyltransferase complex"/>
    <property type="evidence" value="ECO:0007669"/>
    <property type="project" value="TreeGrafter"/>
</dbReference>
<feature type="region of interest" description="Disordered" evidence="1">
    <location>
        <begin position="484"/>
        <end position="508"/>
    </location>
</feature>
<feature type="compositionally biased region" description="Low complexity" evidence="1">
    <location>
        <begin position="367"/>
        <end position="392"/>
    </location>
</feature>
<feature type="compositionally biased region" description="Polar residues" evidence="1">
    <location>
        <begin position="112"/>
        <end position="126"/>
    </location>
</feature>
<feature type="region of interest" description="Disordered" evidence="1">
    <location>
        <begin position="49"/>
        <end position="139"/>
    </location>
</feature>
<feature type="compositionally biased region" description="Low complexity" evidence="1">
    <location>
        <begin position="496"/>
        <end position="508"/>
    </location>
</feature>
<dbReference type="PANTHER" id="PTHR15690:SF0">
    <property type="entry name" value="NUCLEAR RECEPTOR COACTIVATOR 6"/>
    <property type="match status" value="1"/>
</dbReference>
<evidence type="ECO:0000313" key="3">
    <source>
        <dbReference type="Proteomes" id="UP000314982"/>
    </source>
</evidence>
<dbReference type="GeneTree" id="ENSGT00730000111114"/>
<feature type="compositionally biased region" description="Polar residues" evidence="1">
    <location>
        <begin position="73"/>
        <end position="87"/>
    </location>
</feature>
<feature type="region of interest" description="Disordered" evidence="1">
    <location>
        <begin position="1"/>
        <end position="28"/>
    </location>
</feature>
<accession>A0A4W5JW31</accession>
<sequence length="563" mass="59072">MGPMMSLQQQLQHPQAGPYGQGPIPPQAAHHMQTMQVGRQLNPAALHQLQQQQQAQQQAQLSQLGGPRPPFNPSSQMPVPSGWNQLPSGVLHPPPAQGGPMGSAWRKAPPQAQMTQRPPSLATVQTPSHPPPPYPFGSQQAGQVFNAMVQGQLQQQPGAGQFAAPHPKGPQGGPGAVAGPPRPPPLPPSAGPQGNLTAKSPGSSPSLFQQGSPGTPPMMGQGQAQLGPRPTTPQGFPQGVGSPGRAILGQQGNMQQGFMVMPQNGQTGPQVHQGGMGGMPNRLPMGFPNVPGNQNFVQGQVTSAPGTPGGGANPQLQSSQVITHTGAQSSASTPNNMQGPSHSQPNVMGLHSGMAGQPPGTTSGPSMGQPGLQTQMMGLQGQPVSSSPSQMVQGGGPGQTVLSRPLNPGQRGGMTPPKQLMPQQGQGVMHSQVVGGQGHQAMLLQQQQQQQQNSMMEQMQQMQGNKQAFGVKGQAGVMPGQMMRGPSPNVPGNMSQFQQAQVGQQQQHQQQQQMAQLQQQQQQLQQHQHQQMTQQQPQQVFHYFFICFICTLAIGGKPNFPSA</sequence>
<dbReference type="PANTHER" id="PTHR15690">
    <property type="entry name" value="NUCLEAR RECEPTOR COACTIVATOR 6"/>
    <property type="match status" value="1"/>
</dbReference>
<dbReference type="STRING" id="62062.ENSHHUP00000003966"/>
<dbReference type="GO" id="GO:0005667">
    <property type="term" value="C:transcription regulator complex"/>
    <property type="evidence" value="ECO:0007669"/>
    <property type="project" value="TreeGrafter"/>
</dbReference>
<protein>
    <recommendedName>
        <fullName evidence="4">Nuclear receptor coactivator 6 TRADD-N domain-containing protein</fullName>
    </recommendedName>
</protein>
<evidence type="ECO:0000256" key="1">
    <source>
        <dbReference type="SAM" id="MobiDB-lite"/>
    </source>
</evidence>
<feature type="compositionally biased region" description="Pro residues" evidence="1">
    <location>
        <begin position="180"/>
        <end position="190"/>
    </location>
</feature>
<feature type="compositionally biased region" description="Low complexity" evidence="1">
    <location>
        <begin position="154"/>
        <end position="166"/>
    </location>
</feature>
<feature type="region of interest" description="Disordered" evidence="1">
    <location>
        <begin position="154"/>
        <end position="249"/>
    </location>
</feature>
<dbReference type="GO" id="GO:0045944">
    <property type="term" value="P:positive regulation of transcription by RNA polymerase II"/>
    <property type="evidence" value="ECO:0007669"/>
    <property type="project" value="TreeGrafter"/>
</dbReference>
<feature type="compositionally biased region" description="Polar residues" evidence="1">
    <location>
        <begin position="1"/>
        <end position="13"/>
    </location>
</feature>
<dbReference type="AlphaFoldDB" id="A0A4W5JW31"/>